<keyword evidence="1" id="KW-0472">Membrane</keyword>
<keyword evidence="1" id="KW-0812">Transmembrane</keyword>
<feature type="domain" description="VanZ-like" evidence="2">
    <location>
        <begin position="51"/>
        <end position="181"/>
    </location>
</feature>
<dbReference type="Proteomes" id="UP000610760">
    <property type="component" value="Unassembled WGS sequence"/>
</dbReference>
<reference evidence="3" key="1">
    <citation type="submission" date="2020-08" db="EMBL/GenBank/DDBJ databases">
        <title>Genome public.</title>
        <authorList>
            <person name="Liu C."/>
            <person name="Sun Q."/>
        </authorList>
    </citation>
    <scope>NUCLEOTIDE SEQUENCE</scope>
    <source>
        <strain evidence="3">NSJ-33</strain>
    </source>
</reference>
<evidence type="ECO:0000256" key="1">
    <source>
        <dbReference type="SAM" id="Phobius"/>
    </source>
</evidence>
<dbReference type="PANTHER" id="PTHR36834">
    <property type="entry name" value="MEMBRANE PROTEIN-RELATED"/>
    <property type="match status" value="1"/>
</dbReference>
<feature type="transmembrane region" description="Helical" evidence="1">
    <location>
        <begin position="106"/>
        <end position="130"/>
    </location>
</feature>
<evidence type="ECO:0000259" key="2">
    <source>
        <dbReference type="Pfam" id="PF04892"/>
    </source>
</evidence>
<name>A0A926E5A9_9FIRM</name>
<feature type="transmembrane region" description="Helical" evidence="1">
    <location>
        <begin position="12"/>
        <end position="29"/>
    </location>
</feature>
<dbReference type="EMBL" id="JACRSV010000001">
    <property type="protein sequence ID" value="MBC8559481.1"/>
    <property type="molecule type" value="Genomic_DNA"/>
</dbReference>
<sequence>MSAVIRYLVRMAPFMLIALPVVLAVRIFLCRSRKKAGIPVCAAHEVWILMFAVYLVGLASLTVLPIVRWQEGEISFQLYGRGNLNLIPFRIFSDSLRMVSQGDTTYFLINFWGNIATFLPIGFFPMLLFSRITVKKAVFIGFCSSLFIEVCQIAIQRDSDIDDLLLNTLGALLGALLYWLLSLKWKEAFDRCKNIRCNSADRSEVKINGSKRNT</sequence>
<feature type="transmembrane region" description="Helical" evidence="1">
    <location>
        <begin position="41"/>
        <end position="67"/>
    </location>
</feature>
<comment type="caution">
    <text evidence="3">The sequence shown here is derived from an EMBL/GenBank/DDBJ whole genome shotgun (WGS) entry which is preliminary data.</text>
</comment>
<accession>A0A926E5A9</accession>
<organism evidence="3 4">
    <name type="scientific">Fumia xinanensis</name>
    <dbReference type="NCBI Taxonomy" id="2763659"/>
    <lineage>
        <taxon>Bacteria</taxon>
        <taxon>Bacillati</taxon>
        <taxon>Bacillota</taxon>
        <taxon>Clostridia</taxon>
        <taxon>Eubacteriales</taxon>
        <taxon>Oscillospiraceae</taxon>
        <taxon>Fumia</taxon>
    </lineage>
</organism>
<evidence type="ECO:0000313" key="3">
    <source>
        <dbReference type="EMBL" id="MBC8559481.1"/>
    </source>
</evidence>
<dbReference type="InterPro" id="IPR006976">
    <property type="entry name" value="VanZ-like"/>
</dbReference>
<dbReference type="Pfam" id="PF04892">
    <property type="entry name" value="VanZ"/>
    <property type="match status" value="1"/>
</dbReference>
<feature type="transmembrane region" description="Helical" evidence="1">
    <location>
        <begin position="161"/>
        <end position="181"/>
    </location>
</feature>
<dbReference type="PANTHER" id="PTHR36834:SF1">
    <property type="entry name" value="INTEGRAL MEMBRANE PROTEIN"/>
    <property type="match status" value="1"/>
</dbReference>
<gene>
    <name evidence="3" type="ORF">H8710_05275</name>
</gene>
<dbReference type="RefSeq" id="WP_249294374.1">
    <property type="nucleotide sequence ID" value="NZ_JACRSV010000001.1"/>
</dbReference>
<keyword evidence="1" id="KW-1133">Transmembrane helix</keyword>
<protein>
    <submittedName>
        <fullName evidence="3">VanZ family protein</fullName>
    </submittedName>
</protein>
<evidence type="ECO:0000313" key="4">
    <source>
        <dbReference type="Proteomes" id="UP000610760"/>
    </source>
</evidence>
<dbReference type="InterPro" id="IPR053150">
    <property type="entry name" value="Teicoplanin_resist-assoc"/>
</dbReference>
<keyword evidence="4" id="KW-1185">Reference proteome</keyword>
<dbReference type="AlphaFoldDB" id="A0A926E5A9"/>
<proteinExistence type="predicted"/>